<evidence type="ECO:0000313" key="1">
    <source>
        <dbReference type="EMBL" id="SFQ35583.1"/>
    </source>
</evidence>
<accession>A0A1I5XUC6</accession>
<name>A0A1I5XUC6_9FIRM</name>
<dbReference type="InterPro" id="IPR036412">
    <property type="entry name" value="HAD-like_sf"/>
</dbReference>
<sequence>MSNIWEILHKPDTVVFFDIDGTLTSYNYGKNHAHHELDGTPEFRDVNIYADCKRLKPLYDYISGHDVNRLFCISREPHGHEAWKSEMVERLYGIPASHCFYTLEAKEKPQIVMNKVKELFPDISPESVVLMDDNDDTLGMYMAQTPFCTAHPMIFMEYL</sequence>
<dbReference type="EMBL" id="FOXO01000037">
    <property type="protein sequence ID" value="SFQ35583.1"/>
    <property type="molecule type" value="Genomic_DNA"/>
</dbReference>
<dbReference type="AlphaFoldDB" id="A0A1I5XUC6"/>
<proteinExistence type="predicted"/>
<keyword evidence="2" id="KW-1185">Reference proteome</keyword>
<dbReference type="RefSeq" id="WP_074891499.1">
    <property type="nucleotide sequence ID" value="NZ_FOXO01000037.1"/>
</dbReference>
<evidence type="ECO:0000313" key="2">
    <source>
        <dbReference type="Proteomes" id="UP000182624"/>
    </source>
</evidence>
<dbReference type="SUPFAM" id="SSF56784">
    <property type="entry name" value="HAD-like"/>
    <property type="match status" value="1"/>
</dbReference>
<dbReference type="Proteomes" id="UP000182624">
    <property type="component" value="Unassembled WGS sequence"/>
</dbReference>
<protein>
    <recommendedName>
        <fullName evidence="3">5' nucleotidase, deoxy (Pyrimidine), type C protein (NT5C)</fullName>
    </recommendedName>
</protein>
<gene>
    <name evidence="1" type="ORF">SAMN04487928_13737</name>
</gene>
<evidence type="ECO:0008006" key="3">
    <source>
        <dbReference type="Google" id="ProtNLM"/>
    </source>
</evidence>
<dbReference type="OrthoDB" id="3191437at2"/>
<organism evidence="1 2">
    <name type="scientific">Butyrivibrio proteoclasticus</name>
    <dbReference type="NCBI Taxonomy" id="43305"/>
    <lineage>
        <taxon>Bacteria</taxon>
        <taxon>Bacillati</taxon>
        <taxon>Bacillota</taxon>
        <taxon>Clostridia</taxon>
        <taxon>Lachnospirales</taxon>
        <taxon>Lachnospiraceae</taxon>
        <taxon>Butyrivibrio</taxon>
    </lineage>
</organism>
<reference evidence="2" key="1">
    <citation type="submission" date="2016-10" db="EMBL/GenBank/DDBJ databases">
        <authorList>
            <person name="Varghese N."/>
            <person name="Submissions S."/>
        </authorList>
    </citation>
    <scope>NUCLEOTIDE SEQUENCE [LARGE SCALE GENOMIC DNA]</scope>
    <source>
        <strain evidence="2">P18</strain>
    </source>
</reference>